<dbReference type="PROSITE" id="PS00455">
    <property type="entry name" value="AMP_BINDING"/>
    <property type="match status" value="1"/>
</dbReference>
<gene>
    <name evidence="5" type="ORF">JOD17_000478</name>
</gene>
<dbReference type="PANTHER" id="PTHR24096">
    <property type="entry name" value="LONG-CHAIN-FATTY-ACID--COA LIGASE"/>
    <property type="match status" value="1"/>
</dbReference>
<dbReference type="Pfam" id="PF00501">
    <property type="entry name" value="AMP-binding"/>
    <property type="match status" value="1"/>
</dbReference>
<dbReference type="InterPro" id="IPR025110">
    <property type="entry name" value="AMP-bd_C"/>
</dbReference>
<comment type="caution">
    <text evidence="5">The sequence shown here is derived from an EMBL/GenBank/DDBJ whole genome shotgun (WGS) entry which is preliminary data.</text>
</comment>
<evidence type="ECO:0000256" key="2">
    <source>
        <dbReference type="ARBA" id="ARBA00022598"/>
    </source>
</evidence>
<feature type="domain" description="AMP-binding enzyme C-terminal" evidence="4">
    <location>
        <begin position="474"/>
        <end position="546"/>
    </location>
</feature>
<evidence type="ECO:0000259" key="4">
    <source>
        <dbReference type="Pfam" id="PF13193"/>
    </source>
</evidence>
<dbReference type="RefSeq" id="WP_204695529.1">
    <property type="nucleotide sequence ID" value="NZ_JAFBEC010000001.1"/>
</dbReference>
<reference evidence="5 6" key="1">
    <citation type="submission" date="2021-01" db="EMBL/GenBank/DDBJ databases">
        <title>Genomic Encyclopedia of Type Strains, Phase IV (KMG-IV): sequencing the most valuable type-strain genomes for metagenomic binning, comparative biology and taxonomic classification.</title>
        <authorList>
            <person name="Goeker M."/>
        </authorList>
    </citation>
    <scope>NUCLEOTIDE SEQUENCE [LARGE SCALE GENOMIC DNA]</scope>
    <source>
        <strain evidence="5 6">DSM 25540</strain>
    </source>
</reference>
<dbReference type="SUPFAM" id="SSF56801">
    <property type="entry name" value="Acetyl-CoA synthetase-like"/>
    <property type="match status" value="1"/>
</dbReference>
<feature type="domain" description="AMP-dependent synthetase/ligase" evidence="3">
    <location>
        <begin position="39"/>
        <end position="424"/>
    </location>
</feature>
<comment type="similarity">
    <text evidence="1">Belongs to the ATP-dependent AMP-binding enzyme family.</text>
</comment>
<keyword evidence="6" id="KW-1185">Reference proteome</keyword>
<dbReference type="InterPro" id="IPR000873">
    <property type="entry name" value="AMP-dep_synth/lig_dom"/>
</dbReference>
<dbReference type="NCBIfam" id="NF004822">
    <property type="entry name" value="PRK06178.1"/>
    <property type="match status" value="1"/>
</dbReference>
<accession>A0ABS2P7K3</accession>
<dbReference type="Gene3D" id="3.30.300.30">
    <property type="match status" value="1"/>
</dbReference>
<evidence type="ECO:0000259" key="3">
    <source>
        <dbReference type="Pfam" id="PF00501"/>
    </source>
</evidence>
<name>A0ABS2P7K3_9BACL</name>
<organism evidence="5 6">
    <name type="scientific">Geomicrobium sediminis</name>
    <dbReference type="NCBI Taxonomy" id="1347788"/>
    <lineage>
        <taxon>Bacteria</taxon>
        <taxon>Bacillati</taxon>
        <taxon>Bacillota</taxon>
        <taxon>Bacilli</taxon>
        <taxon>Bacillales</taxon>
        <taxon>Geomicrobium</taxon>
    </lineage>
</organism>
<evidence type="ECO:0000256" key="1">
    <source>
        <dbReference type="ARBA" id="ARBA00006432"/>
    </source>
</evidence>
<dbReference type="Proteomes" id="UP000741863">
    <property type="component" value="Unassembled WGS sequence"/>
</dbReference>
<proteinExistence type="inferred from homology"/>
<dbReference type="InterPro" id="IPR042099">
    <property type="entry name" value="ANL_N_sf"/>
</dbReference>
<dbReference type="Pfam" id="PF13193">
    <property type="entry name" value="AMP-binding_C"/>
    <property type="match status" value="1"/>
</dbReference>
<dbReference type="GO" id="GO:0016874">
    <property type="term" value="F:ligase activity"/>
    <property type="evidence" value="ECO:0007669"/>
    <property type="project" value="UniProtKB-KW"/>
</dbReference>
<sequence>MDEQHYLDDLRKRREVNWPKHLPKEAYYPFGKKFLTDYLEEHAHRTPNKASTIFYGRELTFAELNEKSSRFATYLSEIGIKKGDRIAVYMPNCPQFIIAFYAILKIGAIHVPVNPMFKEKELHYELTDCDAQVIVTLDQFLPLINQVKDRTTLHTIIATSLSDYLPENPTLPIPDGMTQKVQHTEIDFEQVIASSSSTYPHVDRSLDDIAALNYTGGTTGLPKGCMHTQGDMVYTAATSTTFGLSHKGDQVTLNYLPIFWIAGEDAGVINPIFTGHTQVLMTRWDTETFIQAVEKYRITSTSAITDNLVAVMNEAEGRDLSSFKTTLGVSFVKKINVEYRKRWYELTGTVLKEASYGMTETHTMDSFTDGQQEQDADLDRPGFVGFPMPGTEIKILDFDTGALLPIGTEGEIAIRTPSLMKGYWNNEEKTAQDLVDGWLKTGDIGLINEKGQFYFLGRKKEMLKVNGMSVFPAEIEVIVTNHAGVAVCGVIGIEDEQKGELPVAAVVLEKETTVQELEAYCKENMASYKRPRIVIMKSVPMTATGKVKKPELKEEIEHGNLLA</sequence>
<dbReference type="PANTHER" id="PTHR24096:SF149">
    <property type="entry name" value="AMP-BINDING DOMAIN-CONTAINING PROTEIN-RELATED"/>
    <property type="match status" value="1"/>
</dbReference>
<evidence type="ECO:0000313" key="6">
    <source>
        <dbReference type="Proteomes" id="UP000741863"/>
    </source>
</evidence>
<dbReference type="InterPro" id="IPR045851">
    <property type="entry name" value="AMP-bd_C_sf"/>
</dbReference>
<dbReference type="Gene3D" id="3.40.50.12780">
    <property type="entry name" value="N-terminal domain of ligase-like"/>
    <property type="match status" value="1"/>
</dbReference>
<keyword evidence="2 5" id="KW-0436">Ligase</keyword>
<dbReference type="EMBL" id="JAFBEC010000001">
    <property type="protein sequence ID" value="MBM7631387.1"/>
    <property type="molecule type" value="Genomic_DNA"/>
</dbReference>
<dbReference type="InterPro" id="IPR020845">
    <property type="entry name" value="AMP-binding_CS"/>
</dbReference>
<protein>
    <submittedName>
        <fullName evidence="5">Acyl-CoA synthetase (AMP-forming)/AMP-acid ligase II</fullName>
    </submittedName>
</protein>
<evidence type="ECO:0000313" key="5">
    <source>
        <dbReference type="EMBL" id="MBM7631387.1"/>
    </source>
</evidence>